<proteinExistence type="predicted"/>
<gene>
    <name evidence="1" type="ORF">QBC36DRAFT_356315</name>
</gene>
<reference evidence="1" key="1">
    <citation type="journal article" date="2023" name="Mol. Phylogenet. Evol.">
        <title>Genome-scale phylogeny and comparative genomics of the fungal order Sordariales.</title>
        <authorList>
            <person name="Hensen N."/>
            <person name="Bonometti L."/>
            <person name="Westerberg I."/>
            <person name="Brannstrom I.O."/>
            <person name="Guillou S."/>
            <person name="Cros-Aarteil S."/>
            <person name="Calhoun S."/>
            <person name="Haridas S."/>
            <person name="Kuo A."/>
            <person name="Mondo S."/>
            <person name="Pangilinan J."/>
            <person name="Riley R."/>
            <person name="LaButti K."/>
            <person name="Andreopoulos B."/>
            <person name="Lipzen A."/>
            <person name="Chen C."/>
            <person name="Yan M."/>
            <person name="Daum C."/>
            <person name="Ng V."/>
            <person name="Clum A."/>
            <person name="Steindorff A."/>
            <person name="Ohm R.A."/>
            <person name="Martin F."/>
            <person name="Silar P."/>
            <person name="Natvig D.O."/>
            <person name="Lalanne C."/>
            <person name="Gautier V."/>
            <person name="Ament-Velasquez S.L."/>
            <person name="Kruys A."/>
            <person name="Hutchinson M.I."/>
            <person name="Powell A.J."/>
            <person name="Barry K."/>
            <person name="Miller A.N."/>
            <person name="Grigoriev I.V."/>
            <person name="Debuchy R."/>
            <person name="Gladieux P."/>
            <person name="Hiltunen Thoren M."/>
            <person name="Johannesson H."/>
        </authorList>
    </citation>
    <scope>NUCLEOTIDE SEQUENCE</scope>
    <source>
        <strain evidence="1">CBS 892.96</strain>
    </source>
</reference>
<dbReference type="Proteomes" id="UP001302321">
    <property type="component" value="Unassembled WGS sequence"/>
</dbReference>
<evidence type="ECO:0000313" key="1">
    <source>
        <dbReference type="EMBL" id="KAK4180352.1"/>
    </source>
</evidence>
<keyword evidence="2" id="KW-1185">Reference proteome</keyword>
<name>A0AAN7AC81_9PEZI</name>
<dbReference type="EMBL" id="MU866100">
    <property type="protein sequence ID" value="KAK4180352.1"/>
    <property type="molecule type" value="Genomic_DNA"/>
</dbReference>
<dbReference type="AlphaFoldDB" id="A0AAN7AC81"/>
<evidence type="ECO:0000313" key="2">
    <source>
        <dbReference type="Proteomes" id="UP001302321"/>
    </source>
</evidence>
<accession>A0AAN7AC81</accession>
<sequence length="261" mass="28060">MPIIAPQAVPGRGTPGPLCTLYEVVASSGQLCCVWMATGSISMSIWTYTAMKSKSRGHPGASILSPSSGPLVFRRLEMRLGRGVVRVGKGWKRNRIGGGEIKGLSALLSDWLQNPCPFKPIMIAITLADKDATDAIVPPAFDVSIRPALLSYCSALESSTLLQQWASQISKAWTLTTPASWSGTLVAELHEPGVAEKVGIGLWSCCLLRYNFSSPADNSGSVRSFPLRSHRDAMESTSEIPSSTRDYPKGLSLISHRLAMI</sequence>
<organism evidence="1 2">
    <name type="scientific">Triangularia setosa</name>
    <dbReference type="NCBI Taxonomy" id="2587417"/>
    <lineage>
        <taxon>Eukaryota</taxon>
        <taxon>Fungi</taxon>
        <taxon>Dikarya</taxon>
        <taxon>Ascomycota</taxon>
        <taxon>Pezizomycotina</taxon>
        <taxon>Sordariomycetes</taxon>
        <taxon>Sordariomycetidae</taxon>
        <taxon>Sordariales</taxon>
        <taxon>Podosporaceae</taxon>
        <taxon>Triangularia</taxon>
    </lineage>
</organism>
<comment type="caution">
    <text evidence="1">The sequence shown here is derived from an EMBL/GenBank/DDBJ whole genome shotgun (WGS) entry which is preliminary data.</text>
</comment>
<reference evidence="1" key="2">
    <citation type="submission" date="2023-05" db="EMBL/GenBank/DDBJ databases">
        <authorList>
            <consortium name="Lawrence Berkeley National Laboratory"/>
            <person name="Steindorff A."/>
            <person name="Hensen N."/>
            <person name="Bonometti L."/>
            <person name="Westerberg I."/>
            <person name="Brannstrom I.O."/>
            <person name="Guillou S."/>
            <person name="Cros-Aarteil S."/>
            <person name="Calhoun S."/>
            <person name="Haridas S."/>
            <person name="Kuo A."/>
            <person name="Mondo S."/>
            <person name="Pangilinan J."/>
            <person name="Riley R."/>
            <person name="Labutti K."/>
            <person name="Andreopoulos B."/>
            <person name="Lipzen A."/>
            <person name="Chen C."/>
            <person name="Yanf M."/>
            <person name="Daum C."/>
            <person name="Ng V."/>
            <person name="Clum A."/>
            <person name="Ohm R."/>
            <person name="Martin F."/>
            <person name="Silar P."/>
            <person name="Natvig D."/>
            <person name="Lalanne C."/>
            <person name="Gautier V."/>
            <person name="Ament-Velasquez S.L."/>
            <person name="Kruys A."/>
            <person name="Hutchinson M.I."/>
            <person name="Powell A.J."/>
            <person name="Barry K."/>
            <person name="Miller A.N."/>
            <person name="Grigoriev I.V."/>
            <person name="Debuchy R."/>
            <person name="Gladieux P."/>
            <person name="Thoren M.H."/>
            <person name="Johannesson H."/>
        </authorList>
    </citation>
    <scope>NUCLEOTIDE SEQUENCE</scope>
    <source>
        <strain evidence="1">CBS 892.96</strain>
    </source>
</reference>
<protein>
    <submittedName>
        <fullName evidence="1">Uncharacterized protein</fullName>
    </submittedName>
</protein>